<gene>
    <name evidence="2" type="ORF">NYM_LOCUS12422</name>
</gene>
<feature type="compositionally biased region" description="Pro residues" evidence="1">
    <location>
        <begin position="39"/>
        <end position="51"/>
    </location>
</feature>
<dbReference type="InterPro" id="IPR006460">
    <property type="entry name" value="MIZ1-like_pln"/>
</dbReference>
<dbReference type="OMA" id="DPHHNTS"/>
<proteinExistence type="predicted"/>
<sequence>MGHKSTSTVAPTDGPSDCASTSTSSDGPPASSADEGPQASPPEAPPPPPRPQVSLLQPSQKKRTKSVKMYRLFRSVFRTFPIISPGCRLPTVLPGGPSHHSDAHLVGGTRVTGTLFGYRKGRVSLAIQEAPKCLPHVVIELALQTNSLLKDMSSGLVRIALECDKRPDRTKLLDEPLWTMYCNGKRGGYGVRREPNEEDLNVMQLLQAVSMGAGVLPSVNANNNSAGLSEADAQDGELAYMRAYFERVVGSRDSEAFYMLNPDGSNGPELSIFMVRI</sequence>
<name>A0A5K1AS35_9MAGN</name>
<feature type="region of interest" description="Disordered" evidence="1">
    <location>
        <begin position="1"/>
        <end position="66"/>
    </location>
</feature>
<organism evidence="2">
    <name type="scientific">Nymphaea colorata</name>
    <name type="common">pocket water lily</name>
    <dbReference type="NCBI Taxonomy" id="210225"/>
    <lineage>
        <taxon>Eukaryota</taxon>
        <taxon>Viridiplantae</taxon>
        <taxon>Streptophyta</taxon>
        <taxon>Embryophyta</taxon>
        <taxon>Tracheophyta</taxon>
        <taxon>Spermatophyta</taxon>
        <taxon>Magnoliopsida</taxon>
        <taxon>Nymphaeales</taxon>
        <taxon>Nymphaeaceae</taxon>
        <taxon>Nymphaea</taxon>
    </lineage>
</organism>
<reference evidence="2" key="1">
    <citation type="submission" date="2019-09" db="EMBL/GenBank/DDBJ databases">
        <authorList>
            <person name="Zhang L."/>
        </authorList>
    </citation>
    <scope>NUCLEOTIDE SEQUENCE</scope>
</reference>
<dbReference type="Pfam" id="PF04759">
    <property type="entry name" value="DUF617"/>
    <property type="match status" value="1"/>
</dbReference>
<dbReference type="GO" id="GO:0010274">
    <property type="term" value="P:hydrotropism"/>
    <property type="evidence" value="ECO:0007669"/>
    <property type="project" value="InterPro"/>
</dbReference>
<dbReference type="PANTHER" id="PTHR31696:SF4">
    <property type="entry name" value="OS08G0171800 PROTEIN"/>
    <property type="match status" value="1"/>
</dbReference>
<evidence type="ECO:0000313" key="2">
    <source>
        <dbReference type="EMBL" id="VVW05002.1"/>
    </source>
</evidence>
<accession>A0A5K1AS35</accession>
<dbReference type="EMBL" id="LR721780">
    <property type="protein sequence ID" value="VVW05002.1"/>
    <property type="molecule type" value="Genomic_DNA"/>
</dbReference>
<dbReference type="NCBIfam" id="TIGR01570">
    <property type="entry name" value="A_thal_3588"/>
    <property type="match status" value="1"/>
</dbReference>
<dbReference type="Gramene" id="NC2G0034400.1">
    <property type="protein sequence ID" value="NC2G0034400.1:cds"/>
    <property type="gene ID" value="NC2G0034400"/>
</dbReference>
<dbReference type="AlphaFoldDB" id="A0A5K1AS35"/>
<dbReference type="OrthoDB" id="672310at2759"/>
<dbReference type="PANTHER" id="PTHR31696">
    <property type="entry name" value="PROTEIN MIZU-KUSSEI 1"/>
    <property type="match status" value="1"/>
</dbReference>
<evidence type="ECO:0000256" key="1">
    <source>
        <dbReference type="SAM" id="MobiDB-lite"/>
    </source>
</evidence>
<protein>
    <recommendedName>
        <fullName evidence="3">Protein MIZU-KUSSEI 1</fullName>
    </recommendedName>
</protein>
<feature type="compositionally biased region" description="Polar residues" evidence="1">
    <location>
        <begin position="1"/>
        <end position="10"/>
    </location>
</feature>
<evidence type="ECO:0008006" key="3">
    <source>
        <dbReference type="Google" id="ProtNLM"/>
    </source>
</evidence>